<dbReference type="HOGENOM" id="CLU_304567_0_0_0"/>
<dbReference type="EMBL" id="CP002432">
    <property type="protein sequence ID" value="ADU65608.1"/>
    <property type="molecule type" value="Genomic_DNA"/>
</dbReference>
<evidence type="ECO:0000313" key="2">
    <source>
        <dbReference type="EMBL" id="ADU65608.1"/>
    </source>
</evidence>
<reference evidence="2 3" key="1">
    <citation type="submission" date="2010-12" db="EMBL/GenBank/DDBJ databases">
        <title>Complete sequence of Desulfurispirillum indicum S5.</title>
        <authorList>
            <consortium name="US DOE Joint Genome Institute"/>
            <person name="Lucas S."/>
            <person name="Copeland A."/>
            <person name="Lapidus A."/>
            <person name="Cheng J.-F."/>
            <person name="Goodwin L."/>
            <person name="Pitluck S."/>
            <person name="Chertkov O."/>
            <person name="Held B."/>
            <person name="Detter J.C."/>
            <person name="Han C."/>
            <person name="Tapia R."/>
            <person name="Land M."/>
            <person name="Hauser L."/>
            <person name="Kyrpides N."/>
            <person name="Ivanova N."/>
            <person name="Mikhailova N."/>
            <person name="Haggblom M."/>
            <person name="Rauschenbach I."/>
            <person name="Bini E."/>
            <person name="Woyke T."/>
        </authorList>
    </citation>
    <scope>NUCLEOTIDE SEQUENCE [LARGE SCALE GENOMIC DNA]</scope>
    <source>
        <strain evidence="3">ATCC BAA-1389 / DSM 22839 / S5</strain>
    </source>
</reference>
<dbReference type="Pfam" id="PF01973">
    <property type="entry name" value="MptE-like"/>
    <property type="match status" value="1"/>
</dbReference>
<dbReference type="RefSeq" id="WP_013505494.1">
    <property type="nucleotide sequence ID" value="NC_014836.1"/>
</dbReference>
<dbReference type="KEGG" id="din:Selin_0868"/>
<gene>
    <name evidence="2" type="ordered locus">Selin_0868</name>
</gene>
<dbReference type="Proteomes" id="UP000002572">
    <property type="component" value="Chromosome"/>
</dbReference>
<dbReference type="SUPFAM" id="SSF69318">
    <property type="entry name" value="Integrin alpha N-terminal domain"/>
    <property type="match status" value="1"/>
</dbReference>
<sequence>MSATPKIVPANKVGFDQNVLKANMDALKLRYPELYEQVKRTRITDRYGVSLYKNRWPNLHVRKGKEYSPLYGSGHPEEFAIKSFQEQFKPHSKNLVFLGIGLSYHANGFFQSEEKAETFSTIFVEKDIELFKISLGISNIAFLFRNQNAHFFVGLRQDESYSKLWRYFMEKQWIVLHARSTCVILNDALYEHEKDYYSAVAKNLIHALYQSFIFFGNDPYDSLLGIEHMFLNLKSIIQLPGVNLFFNKFKNMPAVVASTGPSLKKQLPLLKEIQGKVLILAPEASLRALTDAGIRPNFVTSLERVPGVEKLVSPFDFGDDMHYVPVPVVVPEVFDACNGSMFIGYRGFHHFRWLGVDRGILWIKGSAGNMCYNLATAFGCNPIIVIGQDHAYGEDYRTHAEGTIHIAEQKVDKANLVKLPGYYGGEVDSTWVWQMFRNHYITDVAEGNTKGIITINATEGGASIDGAVHIPFADAISTYVAKRQPERINDKILRLRDKFSVDVDREKQRIHAKLTRAIGLAEKNIHELLEGLDYTRKVIEKYADYVYERVQVEDLDAAEIRKDYYDLEQLRIKARYTKNEDYVALVLHVLQPYLINYESQYSNMPAAYDNPAEGQLTAVLTCEDYFLNAIHLANIARRTLQETKDAMERPTAVVLPPESAEKPDASLLWRQHFDNELCLWRFSAHAEVRALTPAYRIGGSLYEEGAGTFDGYTGILLRNRNIFAQELHLLLTNHPEHDKPCKLAGLGREWQIEVVRLRPASDDILIRSHKDNAVLLWILEAGKLSRIVQLGEVAPELELLGTGDVDGDGVEEILWRCTRSHELSAWKIAPGYLESARLAEESLGGGDVMGYVLDRAEGVFSEMVLAELPARSQVIAIADVRGTGRDELVVRDSETGEVQLIAVGSDARVSTGVLGDDLRVEGSGAFLGNGRKQLLVGQCYGGDVFLWDWQAEGFVSQPLGTRPGFWMPQSSVAAE</sequence>
<dbReference type="PANTHER" id="PTHR41786">
    <property type="entry name" value="MOTILITY ACCESSORY FACTOR MAF"/>
    <property type="match status" value="1"/>
</dbReference>
<dbReference type="eggNOG" id="COG2604">
    <property type="taxonomic scope" value="Bacteria"/>
</dbReference>
<protein>
    <recommendedName>
        <fullName evidence="1">6-hydroxymethylpterin diphosphokinase MptE-like domain-containing protein</fullName>
    </recommendedName>
</protein>
<keyword evidence="3" id="KW-1185">Reference proteome</keyword>
<dbReference type="OrthoDB" id="5291305at2"/>
<dbReference type="InParanoid" id="E6W2M4"/>
<evidence type="ECO:0000259" key="1">
    <source>
        <dbReference type="Pfam" id="PF01973"/>
    </source>
</evidence>
<dbReference type="PANTHER" id="PTHR41786:SF1">
    <property type="entry name" value="6-HYDROXYMETHYLPTERIN DIPHOSPHOKINASE MPTE-LIKE DOMAIN-CONTAINING PROTEIN"/>
    <property type="match status" value="1"/>
</dbReference>
<dbReference type="STRING" id="653733.Selin_0868"/>
<proteinExistence type="predicted"/>
<accession>E6W2M4</accession>
<dbReference type="AlphaFoldDB" id="E6W2M4"/>
<evidence type="ECO:0000313" key="3">
    <source>
        <dbReference type="Proteomes" id="UP000002572"/>
    </source>
</evidence>
<dbReference type="InterPro" id="IPR002826">
    <property type="entry name" value="MptE-like"/>
</dbReference>
<feature type="domain" description="6-hydroxymethylpterin diphosphokinase MptE-like" evidence="1">
    <location>
        <begin position="228"/>
        <end position="394"/>
    </location>
</feature>
<dbReference type="InterPro" id="IPR028994">
    <property type="entry name" value="Integrin_alpha_N"/>
</dbReference>
<name>E6W2M4_DESIS</name>
<organism evidence="2 3">
    <name type="scientific">Desulfurispirillum indicum (strain ATCC BAA-1389 / DSM 22839 / S5)</name>
    <dbReference type="NCBI Taxonomy" id="653733"/>
    <lineage>
        <taxon>Bacteria</taxon>
        <taxon>Pseudomonadati</taxon>
        <taxon>Chrysiogenota</taxon>
        <taxon>Chrysiogenia</taxon>
        <taxon>Chrysiogenales</taxon>
        <taxon>Chrysiogenaceae</taxon>
        <taxon>Desulfurispirillum</taxon>
    </lineage>
</organism>